<comment type="caution">
    <text evidence="2">The sequence shown here is derived from an EMBL/GenBank/DDBJ whole genome shotgun (WGS) entry which is preliminary data.</text>
</comment>
<gene>
    <name evidence="2" type="ORF">QOZ88_04155</name>
</gene>
<dbReference type="InterPro" id="IPR036390">
    <property type="entry name" value="WH_DNA-bd_sf"/>
</dbReference>
<evidence type="ECO:0000313" key="2">
    <source>
        <dbReference type="EMBL" id="MDP5181820.1"/>
    </source>
</evidence>
<evidence type="ECO:0000259" key="1">
    <source>
        <dbReference type="PROSITE" id="PS50995"/>
    </source>
</evidence>
<reference evidence="3" key="1">
    <citation type="submission" date="2023-05" db="EMBL/GenBank/DDBJ databases">
        <title>Draft genome of Pseudofrankia sp. BMG5.37.</title>
        <authorList>
            <person name="Gtari M."/>
            <person name="Ghodhbane F."/>
            <person name="Sbissi I."/>
        </authorList>
    </citation>
    <scope>NUCLEOTIDE SEQUENCE [LARGE SCALE GENOMIC DNA]</scope>
    <source>
        <strain evidence="3">BMG 814</strain>
    </source>
</reference>
<dbReference type="PROSITE" id="PS50995">
    <property type="entry name" value="HTH_MARR_2"/>
    <property type="match status" value="1"/>
</dbReference>
<keyword evidence="3" id="KW-1185">Reference proteome</keyword>
<dbReference type="PANTHER" id="PTHR33164:SF43">
    <property type="entry name" value="HTH-TYPE TRANSCRIPTIONAL REPRESSOR YETL"/>
    <property type="match status" value="1"/>
</dbReference>
<dbReference type="SUPFAM" id="SSF46785">
    <property type="entry name" value="Winged helix' DNA-binding domain"/>
    <property type="match status" value="1"/>
</dbReference>
<dbReference type="SMART" id="SM00347">
    <property type="entry name" value="HTH_MARR"/>
    <property type="match status" value="1"/>
</dbReference>
<dbReference type="Proteomes" id="UP001233673">
    <property type="component" value="Unassembled WGS sequence"/>
</dbReference>
<dbReference type="RefSeq" id="WP_305998526.1">
    <property type="nucleotide sequence ID" value="NZ_JASNFN010000002.1"/>
</dbReference>
<dbReference type="InterPro" id="IPR000835">
    <property type="entry name" value="HTH_MarR-typ"/>
</dbReference>
<dbReference type="Gene3D" id="1.10.10.10">
    <property type="entry name" value="Winged helix-like DNA-binding domain superfamily/Winged helix DNA-binding domain"/>
    <property type="match status" value="1"/>
</dbReference>
<feature type="domain" description="HTH marR-type" evidence="1">
    <location>
        <begin position="1"/>
        <end position="136"/>
    </location>
</feature>
<proteinExistence type="predicted"/>
<dbReference type="InterPro" id="IPR039422">
    <property type="entry name" value="MarR/SlyA-like"/>
</dbReference>
<sequence length="148" mass="15854">MDEADEDRTLLGAVRLAMAVSVRAADAVGDVSAVQLRALTVLHGAPGANLGRLAQDLGITTSTSSRLVDRLVAAGLVERRPSPQTRREINLVLTRLGMRTLDRYDRLRLDQLHDCLGRVPAEQRESVVAALDVLVTAGDVRPAAELPG</sequence>
<evidence type="ECO:0000313" key="3">
    <source>
        <dbReference type="Proteomes" id="UP001233673"/>
    </source>
</evidence>
<accession>A0ABT9I8B4</accession>
<dbReference type="Pfam" id="PF12802">
    <property type="entry name" value="MarR_2"/>
    <property type="match status" value="1"/>
</dbReference>
<dbReference type="EMBL" id="JASNFN010000002">
    <property type="protein sequence ID" value="MDP5181820.1"/>
    <property type="molecule type" value="Genomic_DNA"/>
</dbReference>
<dbReference type="InterPro" id="IPR036388">
    <property type="entry name" value="WH-like_DNA-bd_sf"/>
</dbReference>
<dbReference type="PANTHER" id="PTHR33164">
    <property type="entry name" value="TRANSCRIPTIONAL REGULATOR, MARR FAMILY"/>
    <property type="match status" value="1"/>
</dbReference>
<organism evidence="2 3">
    <name type="scientific">Blastococcus carthaginiensis</name>
    <dbReference type="NCBI Taxonomy" id="3050034"/>
    <lineage>
        <taxon>Bacteria</taxon>
        <taxon>Bacillati</taxon>
        <taxon>Actinomycetota</taxon>
        <taxon>Actinomycetes</taxon>
        <taxon>Geodermatophilales</taxon>
        <taxon>Geodermatophilaceae</taxon>
        <taxon>Blastococcus</taxon>
    </lineage>
</organism>
<name>A0ABT9I8B4_9ACTN</name>
<protein>
    <submittedName>
        <fullName evidence="2">MarR family transcriptional regulator</fullName>
    </submittedName>
</protein>